<dbReference type="RefSeq" id="WP_289608382.1">
    <property type="nucleotide sequence ID" value="NZ_JAUDCG010000053.1"/>
</dbReference>
<name>A0ABT7UE84_9FIRM</name>
<evidence type="ECO:0000256" key="6">
    <source>
        <dbReference type="ARBA" id="ARBA00022989"/>
    </source>
</evidence>
<feature type="transmembrane region" description="Helical" evidence="10">
    <location>
        <begin position="112"/>
        <end position="132"/>
    </location>
</feature>
<evidence type="ECO:0000256" key="8">
    <source>
        <dbReference type="ARBA" id="ARBA00023186"/>
    </source>
</evidence>
<reference evidence="13" key="2">
    <citation type="submission" date="2023-06" db="EMBL/GenBank/DDBJ databases">
        <authorList>
            <person name="Zeman M."/>
            <person name="Kubasova T."/>
            <person name="Jahodarova E."/>
            <person name="Nykrynova M."/>
            <person name="Rychlik I."/>
        </authorList>
    </citation>
    <scope>NUCLEOTIDE SEQUENCE</scope>
    <source>
        <strain evidence="13">ET39</strain>
    </source>
</reference>
<accession>A0ABT7UE84</accession>
<evidence type="ECO:0000256" key="10">
    <source>
        <dbReference type="SAM" id="Phobius"/>
    </source>
</evidence>
<keyword evidence="11" id="KW-0732">Signal</keyword>
<keyword evidence="8" id="KW-0143">Chaperone</keyword>
<dbReference type="InterPro" id="IPR001708">
    <property type="entry name" value="YidC/ALB3/OXA1/COX18"/>
</dbReference>
<keyword evidence="2" id="KW-0813">Transport</keyword>
<evidence type="ECO:0000256" key="2">
    <source>
        <dbReference type="ARBA" id="ARBA00022448"/>
    </source>
</evidence>
<keyword evidence="4 9" id="KW-0812">Transmembrane</keyword>
<evidence type="ECO:0000256" key="7">
    <source>
        <dbReference type="ARBA" id="ARBA00023136"/>
    </source>
</evidence>
<comment type="caution">
    <text evidence="13">The sequence shown here is derived from an EMBL/GenBank/DDBJ whole genome shotgun (WGS) entry which is preliminary data.</text>
</comment>
<evidence type="ECO:0000259" key="12">
    <source>
        <dbReference type="Pfam" id="PF02096"/>
    </source>
</evidence>
<comment type="similarity">
    <text evidence="9">Belongs to the OXA1/ALB3/YidC family.</text>
</comment>
<evidence type="ECO:0000313" key="14">
    <source>
        <dbReference type="Proteomes" id="UP001529340"/>
    </source>
</evidence>
<dbReference type="EMBL" id="JAUDCG010000053">
    <property type="protein sequence ID" value="MDM8157941.1"/>
    <property type="molecule type" value="Genomic_DNA"/>
</dbReference>
<keyword evidence="5" id="KW-0653">Protein transport</keyword>
<protein>
    <submittedName>
        <fullName evidence="13">Membrane protein insertase YidC</fullName>
    </submittedName>
</protein>
<dbReference type="Pfam" id="PF02096">
    <property type="entry name" value="60KD_IMP"/>
    <property type="match status" value="1"/>
</dbReference>
<evidence type="ECO:0000256" key="3">
    <source>
        <dbReference type="ARBA" id="ARBA00022475"/>
    </source>
</evidence>
<dbReference type="PROSITE" id="PS51257">
    <property type="entry name" value="PROKAR_LIPOPROTEIN"/>
    <property type="match status" value="1"/>
</dbReference>
<feature type="transmembrane region" description="Helical" evidence="10">
    <location>
        <begin position="288"/>
        <end position="311"/>
    </location>
</feature>
<proteinExistence type="inferred from homology"/>
<feature type="transmembrane region" description="Helical" evidence="10">
    <location>
        <begin position="180"/>
        <end position="202"/>
    </location>
</feature>
<keyword evidence="3" id="KW-1003">Cell membrane</keyword>
<dbReference type="InterPro" id="IPR028055">
    <property type="entry name" value="YidC/Oxa/ALB_C"/>
</dbReference>
<evidence type="ECO:0000256" key="4">
    <source>
        <dbReference type="ARBA" id="ARBA00022692"/>
    </source>
</evidence>
<dbReference type="Proteomes" id="UP001529340">
    <property type="component" value="Unassembled WGS sequence"/>
</dbReference>
<reference evidence="13" key="1">
    <citation type="submission" date="2023-06" db="EMBL/GenBank/DDBJ databases">
        <title>Identification and characterization of horizontal gene transfer across gut microbiota members of farm animals based on homology search.</title>
        <authorList>
            <person name="Schwarzerova J."/>
            <person name="Nykrynova M."/>
            <person name="Jureckova K."/>
            <person name="Cejkova D."/>
            <person name="Rychlik I."/>
        </authorList>
    </citation>
    <scope>NUCLEOTIDE SEQUENCE</scope>
    <source>
        <strain evidence="13">ET39</strain>
    </source>
</reference>
<keyword evidence="6 10" id="KW-1133">Transmembrane helix</keyword>
<dbReference type="InterPro" id="IPR047196">
    <property type="entry name" value="YidC_ALB_C"/>
</dbReference>
<feature type="signal peptide" evidence="11">
    <location>
        <begin position="1"/>
        <end position="26"/>
    </location>
</feature>
<dbReference type="CDD" id="cd20070">
    <property type="entry name" value="5TM_YidC_Alb3"/>
    <property type="match status" value="1"/>
</dbReference>
<evidence type="ECO:0000256" key="11">
    <source>
        <dbReference type="SAM" id="SignalP"/>
    </source>
</evidence>
<feature type="chain" id="PRO_5046863362" evidence="11">
    <location>
        <begin position="27"/>
        <end position="333"/>
    </location>
</feature>
<keyword evidence="14" id="KW-1185">Reference proteome</keyword>
<sequence>MKKFFKNKKRLLFICLIVMVSLTACSSPRGSDGKTKVNEIITSETFEVQKKNVNVTEIPEEMQAEYENLSDDDYITIEATSFGDAMNTGWFNGLIVWPIAQLINWIAGKTDAGFGIIGATCLIQLLVFAFTVKSQVSSQRMQMLQPELQKIQNKYAGKTDDRSRMMQAQEMQALYKKNNISPFGSILVMFIQLPILMGMYYATMRASSIVVGSFGGIDLSMTPLAGLQNGQISYIIIFVLMVVFNFLSYKIPQWLQKHEKKKQHIKEKKYAQPKQSGGMMGNMNMMMYMSTAMIAILAFSWPLAMSFYWLVSSVFRVVQNLAVHKFFISKKTA</sequence>
<dbReference type="PANTHER" id="PTHR12428">
    <property type="entry name" value="OXA1"/>
    <property type="match status" value="1"/>
</dbReference>
<feature type="domain" description="Membrane insertase YidC/Oxa/ALB C-terminal" evidence="12">
    <location>
        <begin position="113"/>
        <end position="324"/>
    </location>
</feature>
<organism evidence="13 14">
    <name type="scientific">Amedibacillus dolichus</name>
    <dbReference type="NCBI Taxonomy" id="31971"/>
    <lineage>
        <taxon>Bacteria</taxon>
        <taxon>Bacillati</taxon>
        <taxon>Bacillota</taxon>
        <taxon>Erysipelotrichia</taxon>
        <taxon>Erysipelotrichales</taxon>
        <taxon>Erysipelotrichaceae</taxon>
        <taxon>Amedibacillus</taxon>
    </lineage>
</organism>
<comment type="subcellular location">
    <subcellularLocation>
        <location evidence="1">Cell membrane</location>
        <topology evidence="1">Multi-pass membrane protein</topology>
    </subcellularLocation>
    <subcellularLocation>
        <location evidence="9">Membrane</location>
        <topology evidence="9">Multi-pass membrane protein</topology>
    </subcellularLocation>
</comment>
<evidence type="ECO:0000256" key="9">
    <source>
        <dbReference type="RuleBase" id="RU003945"/>
    </source>
</evidence>
<evidence type="ECO:0000313" key="13">
    <source>
        <dbReference type="EMBL" id="MDM8157941.1"/>
    </source>
</evidence>
<dbReference type="PANTHER" id="PTHR12428:SF65">
    <property type="entry name" value="CYTOCHROME C OXIDASE ASSEMBLY PROTEIN COX18, MITOCHONDRIAL"/>
    <property type="match status" value="1"/>
</dbReference>
<feature type="transmembrane region" description="Helical" evidence="10">
    <location>
        <begin position="232"/>
        <end position="252"/>
    </location>
</feature>
<dbReference type="NCBIfam" id="TIGR03592">
    <property type="entry name" value="yidC_oxa1_cterm"/>
    <property type="match status" value="1"/>
</dbReference>
<evidence type="ECO:0000256" key="5">
    <source>
        <dbReference type="ARBA" id="ARBA00022927"/>
    </source>
</evidence>
<gene>
    <name evidence="13" type="primary">yidC</name>
    <name evidence="13" type="ORF">QUV96_09895</name>
</gene>
<keyword evidence="7 10" id="KW-0472">Membrane</keyword>
<evidence type="ECO:0000256" key="1">
    <source>
        <dbReference type="ARBA" id="ARBA00004651"/>
    </source>
</evidence>